<accession>A0ACB7ZWM6</accession>
<sequence>MSSYALPHDSSTTARRVPQVLSDAMHSRPTFPQDTHSLADTSPQLLIVRGKREELLRAKIAALQRRDRYSLRLHSTEMELRYLNKQLDKVDSRIRDMLDGTQETDIQYNDADIHNDDDDDAIDDTYEDLVRAGPPPSDSSTPRSISPSEDRWSPQPLLNVSLMSLPTQNTPLPPSAPRQQSRSRQVPIPPPHHHDLPYRDTRQVTTSVTSHNAPNHSSTHPMPVYVQLPHGHYGFASRPPLQLPFHVAQNQSGWRSQFPRRPLYGSLPHAPGYMY</sequence>
<protein>
    <submittedName>
        <fullName evidence="1">Uncharacterized protein</fullName>
    </submittedName>
</protein>
<keyword evidence="2" id="KW-1185">Reference proteome</keyword>
<dbReference type="EMBL" id="MU268260">
    <property type="protein sequence ID" value="KAH7905148.1"/>
    <property type="molecule type" value="Genomic_DNA"/>
</dbReference>
<gene>
    <name evidence="1" type="ORF">BJ138DRAFT_1165287</name>
</gene>
<organism evidence="1 2">
    <name type="scientific">Hygrophoropsis aurantiaca</name>
    <dbReference type="NCBI Taxonomy" id="72124"/>
    <lineage>
        <taxon>Eukaryota</taxon>
        <taxon>Fungi</taxon>
        <taxon>Dikarya</taxon>
        <taxon>Basidiomycota</taxon>
        <taxon>Agaricomycotina</taxon>
        <taxon>Agaricomycetes</taxon>
        <taxon>Agaricomycetidae</taxon>
        <taxon>Boletales</taxon>
        <taxon>Coniophorineae</taxon>
        <taxon>Hygrophoropsidaceae</taxon>
        <taxon>Hygrophoropsis</taxon>
    </lineage>
</organism>
<reference evidence="1" key="1">
    <citation type="journal article" date="2021" name="New Phytol.">
        <title>Evolutionary innovations through gain and loss of genes in the ectomycorrhizal Boletales.</title>
        <authorList>
            <person name="Wu G."/>
            <person name="Miyauchi S."/>
            <person name="Morin E."/>
            <person name="Kuo A."/>
            <person name="Drula E."/>
            <person name="Varga T."/>
            <person name="Kohler A."/>
            <person name="Feng B."/>
            <person name="Cao Y."/>
            <person name="Lipzen A."/>
            <person name="Daum C."/>
            <person name="Hundley H."/>
            <person name="Pangilinan J."/>
            <person name="Johnson J."/>
            <person name="Barry K."/>
            <person name="LaButti K."/>
            <person name="Ng V."/>
            <person name="Ahrendt S."/>
            <person name="Min B."/>
            <person name="Choi I.G."/>
            <person name="Park H."/>
            <person name="Plett J.M."/>
            <person name="Magnuson J."/>
            <person name="Spatafora J.W."/>
            <person name="Nagy L.G."/>
            <person name="Henrissat B."/>
            <person name="Grigoriev I.V."/>
            <person name="Yang Z.L."/>
            <person name="Xu J."/>
            <person name="Martin F.M."/>
        </authorList>
    </citation>
    <scope>NUCLEOTIDE SEQUENCE</scope>
    <source>
        <strain evidence="1">ATCC 28755</strain>
    </source>
</reference>
<dbReference type="Proteomes" id="UP000790377">
    <property type="component" value="Unassembled WGS sequence"/>
</dbReference>
<comment type="caution">
    <text evidence="1">The sequence shown here is derived from an EMBL/GenBank/DDBJ whole genome shotgun (WGS) entry which is preliminary data.</text>
</comment>
<proteinExistence type="predicted"/>
<evidence type="ECO:0000313" key="2">
    <source>
        <dbReference type="Proteomes" id="UP000790377"/>
    </source>
</evidence>
<name>A0ACB7ZWM6_9AGAM</name>
<evidence type="ECO:0000313" key="1">
    <source>
        <dbReference type="EMBL" id="KAH7905148.1"/>
    </source>
</evidence>